<keyword evidence="1" id="KW-1133">Transmembrane helix</keyword>
<feature type="transmembrane region" description="Helical" evidence="1">
    <location>
        <begin position="61"/>
        <end position="82"/>
    </location>
</feature>
<keyword evidence="1" id="KW-0472">Membrane</keyword>
<sequence length="89" mass="10501">MVFNIHTPLTYVLIASFFYIRKHGFNNNIFYTLIFLPWLTNSCFLLWGNGVEFGNISEEEILSFSYSSLVSMFVGIIIYLTYRLIKKRN</sequence>
<keyword evidence="3" id="KW-1185">Reference proteome</keyword>
<proteinExistence type="predicted"/>
<name>A0A4R3Z3U0_9GAMM</name>
<dbReference type="Proteomes" id="UP000295719">
    <property type="component" value="Unassembled WGS sequence"/>
</dbReference>
<gene>
    <name evidence="2" type="ORF">EDC52_102296</name>
</gene>
<feature type="transmembrane region" description="Helical" evidence="1">
    <location>
        <begin position="29"/>
        <end position="49"/>
    </location>
</feature>
<comment type="caution">
    <text evidence="2">The sequence shown here is derived from an EMBL/GenBank/DDBJ whole genome shotgun (WGS) entry which is preliminary data.</text>
</comment>
<evidence type="ECO:0000313" key="2">
    <source>
        <dbReference type="EMBL" id="TCV98973.1"/>
    </source>
</evidence>
<evidence type="ECO:0000256" key="1">
    <source>
        <dbReference type="SAM" id="Phobius"/>
    </source>
</evidence>
<protein>
    <submittedName>
        <fullName evidence="2">Uncharacterized protein</fullName>
    </submittedName>
</protein>
<evidence type="ECO:0000313" key="3">
    <source>
        <dbReference type="Proteomes" id="UP000295719"/>
    </source>
</evidence>
<accession>A0A4R3Z3U0</accession>
<reference evidence="2 3" key="1">
    <citation type="submission" date="2019-03" db="EMBL/GenBank/DDBJ databases">
        <title>Genomic Encyclopedia of Type Strains, Phase IV (KMG-IV): sequencing the most valuable type-strain genomes for metagenomic binning, comparative biology and taxonomic classification.</title>
        <authorList>
            <person name="Goeker M."/>
        </authorList>
    </citation>
    <scope>NUCLEOTIDE SEQUENCE [LARGE SCALE GENOMIC DNA]</scope>
    <source>
        <strain evidence="2 3">DSM 19580</strain>
    </source>
</reference>
<dbReference type="AlphaFoldDB" id="A0A4R3Z3U0"/>
<organism evidence="2 3">
    <name type="scientific">Biostraticola tofi</name>
    <dbReference type="NCBI Taxonomy" id="466109"/>
    <lineage>
        <taxon>Bacteria</taxon>
        <taxon>Pseudomonadati</taxon>
        <taxon>Pseudomonadota</taxon>
        <taxon>Gammaproteobacteria</taxon>
        <taxon>Enterobacterales</taxon>
        <taxon>Bruguierivoracaceae</taxon>
        <taxon>Biostraticola</taxon>
    </lineage>
</organism>
<dbReference type="EMBL" id="SMCR01000002">
    <property type="protein sequence ID" value="TCV98973.1"/>
    <property type="molecule type" value="Genomic_DNA"/>
</dbReference>
<keyword evidence="1" id="KW-0812">Transmembrane</keyword>